<evidence type="ECO:0000313" key="2">
    <source>
        <dbReference type="EMBL" id="EHK21735.1"/>
    </source>
</evidence>
<dbReference type="GeneID" id="25789597"/>
<sequence>MLLLSSVFIRILVVVGAFASPLIDNRDKTDDNNPNANIFPPFEEYEGWAICQGKITKDRFPNLQAPEKKLKHTFMVNQNSGKRSCALYSSPNLPTGVTLQYNLAKIGALAPLTFLDAANTKPDIFSVSGFIVQDQNKAQYC</sequence>
<organism evidence="2 3">
    <name type="scientific">Hypocrea virens (strain Gv29-8 / FGSC 10586)</name>
    <name type="common">Gliocladium virens</name>
    <name type="synonym">Trichoderma virens</name>
    <dbReference type="NCBI Taxonomy" id="413071"/>
    <lineage>
        <taxon>Eukaryota</taxon>
        <taxon>Fungi</taxon>
        <taxon>Dikarya</taxon>
        <taxon>Ascomycota</taxon>
        <taxon>Pezizomycotina</taxon>
        <taxon>Sordariomycetes</taxon>
        <taxon>Hypocreomycetidae</taxon>
        <taxon>Hypocreales</taxon>
        <taxon>Hypocreaceae</taxon>
        <taxon>Trichoderma</taxon>
    </lineage>
</organism>
<reference evidence="2 3" key="1">
    <citation type="journal article" date="2011" name="Genome Biol.">
        <title>Comparative genome sequence analysis underscores mycoparasitism as the ancestral life style of Trichoderma.</title>
        <authorList>
            <person name="Kubicek C.P."/>
            <person name="Herrera-Estrella A."/>
            <person name="Seidl-Seiboth V."/>
            <person name="Martinez D.A."/>
            <person name="Druzhinina I.S."/>
            <person name="Thon M."/>
            <person name="Zeilinger S."/>
            <person name="Casas-Flores S."/>
            <person name="Horwitz B.A."/>
            <person name="Mukherjee P.K."/>
            <person name="Mukherjee M."/>
            <person name="Kredics L."/>
            <person name="Alcaraz L.D."/>
            <person name="Aerts A."/>
            <person name="Antal Z."/>
            <person name="Atanasova L."/>
            <person name="Cervantes-Badillo M.G."/>
            <person name="Challacombe J."/>
            <person name="Chertkov O."/>
            <person name="McCluskey K."/>
            <person name="Coulpier F."/>
            <person name="Deshpande N."/>
            <person name="von Doehren H."/>
            <person name="Ebbole D.J."/>
            <person name="Esquivel-Naranjo E.U."/>
            <person name="Fekete E."/>
            <person name="Flipphi M."/>
            <person name="Glaser F."/>
            <person name="Gomez-Rodriguez E.Y."/>
            <person name="Gruber S."/>
            <person name="Han C."/>
            <person name="Henrissat B."/>
            <person name="Hermosa R."/>
            <person name="Hernandez-Onate M."/>
            <person name="Karaffa L."/>
            <person name="Kosti I."/>
            <person name="Le Crom S."/>
            <person name="Lindquist E."/>
            <person name="Lucas S."/>
            <person name="Luebeck M."/>
            <person name="Luebeck P.S."/>
            <person name="Margeot A."/>
            <person name="Metz B."/>
            <person name="Misra M."/>
            <person name="Nevalainen H."/>
            <person name="Omann M."/>
            <person name="Packer N."/>
            <person name="Perrone G."/>
            <person name="Uresti-Rivera E.E."/>
            <person name="Salamov A."/>
            <person name="Schmoll M."/>
            <person name="Seiboth B."/>
            <person name="Shapiro H."/>
            <person name="Sukno S."/>
            <person name="Tamayo-Ramos J.A."/>
            <person name="Tisch D."/>
            <person name="Wiest A."/>
            <person name="Wilkinson H.H."/>
            <person name="Zhang M."/>
            <person name="Coutinho P.M."/>
            <person name="Kenerley C.M."/>
            <person name="Monte E."/>
            <person name="Baker S.E."/>
            <person name="Grigoriev I.V."/>
        </authorList>
    </citation>
    <scope>NUCLEOTIDE SEQUENCE [LARGE SCALE GENOMIC DNA]</scope>
    <source>
        <strain evidence="3">Gv29-8 / FGSC 10586</strain>
    </source>
</reference>
<feature type="signal peptide" evidence="1">
    <location>
        <begin position="1"/>
        <end position="19"/>
    </location>
</feature>
<evidence type="ECO:0000313" key="3">
    <source>
        <dbReference type="Proteomes" id="UP000007115"/>
    </source>
</evidence>
<dbReference type="VEuPathDB" id="FungiDB:TRIVIDRAFT_191968"/>
<dbReference type="EMBL" id="ABDF02000065">
    <property type="protein sequence ID" value="EHK21735.1"/>
    <property type="molecule type" value="Genomic_DNA"/>
</dbReference>
<keyword evidence="1" id="KW-0732">Signal</keyword>
<dbReference type="InParanoid" id="G9MV11"/>
<dbReference type="HOGENOM" id="CLU_119621_0_0_1"/>
<dbReference type="OrthoDB" id="3899536at2759"/>
<dbReference type="Proteomes" id="UP000007115">
    <property type="component" value="Unassembled WGS sequence"/>
</dbReference>
<proteinExistence type="predicted"/>
<dbReference type="AlphaFoldDB" id="G9MV11"/>
<accession>G9MV11</accession>
<protein>
    <submittedName>
        <fullName evidence="2">Uncharacterized protein</fullName>
    </submittedName>
</protein>
<name>G9MV11_HYPVG</name>
<dbReference type="RefSeq" id="XP_013955929.1">
    <property type="nucleotide sequence ID" value="XM_014100454.1"/>
</dbReference>
<gene>
    <name evidence="2" type="ORF">TRIVIDRAFT_191968</name>
</gene>
<dbReference type="eggNOG" id="ENOG502SIVD">
    <property type="taxonomic scope" value="Eukaryota"/>
</dbReference>
<feature type="chain" id="PRO_5003523913" evidence="1">
    <location>
        <begin position="20"/>
        <end position="141"/>
    </location>
</feature>
<comment type="caution">
    <text evidence="2">The sequence shown here is derived from an EMBL/GenBank/DDBJ whole genome shotgun (WGS) entry which is preliminary data.</text>
</comment>
<keyword evidence="3" id="KW-1185">Reference proteome</keyword>
<evidence type="ECO:0000256" key="1">
    <source>
        <dbReference type="SAM" id="SignalP"/>
    </source>
</evidence>